<dbReference type="PANTHER" id="PTHR30204">
    <property type="entry name" value="REDOX-CYCLING DRUG-SENSING TRANSCRIPTIONAL ACTIVATOR SOXR"/>
    <property type="match status" value="1"/>
</dbReference>
<dbReference type="SMART" id="SM00422">
    <property type="entry name" value="HTH_MERR"/>
    <property type="match status" value="1"/>
</dbReference>
<keyword evidence="1" id="KW-0238">DNA-binding</keyword>
<dbReference type="Pfam" id="PF06445">
    <property type="entry name" value="GyrI-like"/>
    <property type="match status" value="1"/>
</dbReference>
<dbReference type="InterPro" id="IPR029442">
    <property type="entry name" value="GyrI-like"/>
</dbReference>
<proteinExistence type="predicted"/>
<accession>A0ABV6MS23</accession>
<dbReference type="Proteomes" id="UP001589810">
    <property type="component" value="Unassembled WGS sequence"/>
</dbReference>
<dbReference type="SUPFAM" id="SSF46955">
    <property type="entry name" value="Putative DNA-binding domain"/>
    <property type="match status" value="1"/>
</dbReference>
<dbReference type="Gene3D" id="3.20.80.10">
    <property type="entry name" value="Regulatory factor, effector binding domain"/>
    <property type="match status" value="1"/>
</dbReference>
<dbReference type="SUPFAM" id="SSF55136">
    <property type="entry name" value="Probable bacterial effector-binding domain"/>
    <property type="match status" value="1"/>
</dbReference>
<comment type="caution">
    <text evidence="3">The sequence shown here is derived from an EMBL/GenBank/DDBJ whole genome shotgun (WGS) entry which is preliminary data.</text>
</comment>
<dbReference type="RefSeq" id="WP_379794063.1">
    <property type="nucleotide sequence ID" value="NZ_JBHLUD010000004.1"/>
</dbReference>
<dbReference type="EMBL" id="JBHLUD010000004">
    <property type="protein sequence ID" value="MFC0543094.1"/>
    <property type="molecule type" value="Genomic_DNA"/>
</dbReference>
<keyword evidence="4" id="KW-1185">Reference proteome</keyword>
<dbReference type="InterPro" id="IPR011256">
    <property type="entry name" value="Reg_factor_effector_dom_sf"/>
</dbReference>
<evidence type="ECO:0000256" key="1">
    <source>
        <dbReference type="ARBA" id="ARBA00023125"/>
    </source>
</evidence>
<feature type="domain" description="HTH merR-type" evidence="2">
    <location>
        <begin position="1"/>
        <end position="74"/>
    </location>
</feature>
<evidence type="ECO:0000313" key="3">
    <source>
        <dbReference type="EMBL" id="MFC0543094.1"/>
    </source>
</evidence>
<dbReference type="Pfam" id="PF13411">
    <property type="entry name" value="MerR_1"/>
    <property type="match status" value="1"/>
</dbReference>
<name>A0ABV6MS23_9PSEU</name>
<gene>
    <name evidence="3" type="ORF">ACFFH7_16460</name>
</gene>
<protein>
    <submittedName>
        <fullName evidence="3">MerR family transcriptional regulator</fullName>
    </submittedName>
</protein>
<dbReference type="Gene3D" id="1.10.1660.10">
    <property type="match status" value="1"/>
</dbReference>
<dbReference type="InterPro" id="IPR009061">
    <property type="entry name" value="DNA-bd_dom_put_sf"/>
</dbReference>
<reference evidence="3 4" key="1">
    <citation type="submission" date="2024-09" db="EMBL/GenBank/DDBJ databases">
        <authorList>
            <person name="Sun Q."/>
            <person name="Mori K."/>
        </authorList>
    </citation>
    <scope>NUCLEOTIDE SEQUENCE [LARGE SCALE GENOMIC DNA]</scope>
    <source>
        <strain evidence="3 4">TBRC 1432</strain>
    </source>
</reference>
<dbReference type="InterPro" id="IPR000551">
    <property type="entry name" value="MerR-type_HTH_dom"/>
</dbReference>
<dbReference type="PANTHER" id="PTHR30204:SF97">
    <property type="entry name" value="MERR FAMILY REGULATORY PROTEIN"/>
    <property type="match status" value="1"/>
</dbReference>
<sequence length="285" mass="31148">MFGGVTIGEFARLTHLSVRTLRRYHESGLLAPATVDPDSGYRYYTADQIPTAQVIHQLRELDVPLADVAKILATEDAEERAGLAGEHLRRLEAELARTRAAVLSLRRLLRPHDDTLRVELRKIAARTVAGIEDVVAQDDVLSWYDEAMAELDAAIESRPLGPPGGRYANELFTDGRGTVLVYRPVADPPVRGRVHPVHLPPSELAVVVHPGPHDDIGVTYGRLGAWVVDHALAVDGPVHETYLVGPRDTPDPAAWRTEIGWPVFRLAVTDVMPGKNPGQTGNPPP</sequence>
<dbReference type="InterPro" id="IPR047057">
    <property type="entry name" value="MerR_fam"/>
</dbReference>
<evidence type="ECO:0000259" key="2">
    <source>
        <dbReference type="PROSITE" id="PS50937"/>
    </source>
</evidence>
<dbReference type="PROSITE" id="PS50937">
    <property type="entry name" value="HTH_MERR_2"/>
    <property type="match status" value="1"/>
</dbReference>
<dbReference type="CDD" id="cd01107">
    <property type="entry name" value="HTH_BmrR"/>
    <property type="match status" value="1"/>
</dbReference>
<dbReference type="SMART" id="SM00871">
    <property type="entry name" value="AraC_E_bind"/>
    <property type="match status" value="1"/>
</dbReference>
<evidence type="ECO:0000313" key="4">
    <source>
        <dbReference type="Proteomes" id="UP001589810"/>
    </source>
</evidence>
<dbReference type="InterPro" id="IPR010499">
    <property type="entry name" value="AraC_E-bd"/>
</dbReference>
<organism evidence="3 4">
    <name type="scientific">Kutzneria chonburiensis</name>
    <dbReference type="NCBI Taxonomy" id="1483604"/>
    <lineage>
        <taxon>Bacteria</taxon>
        <taxon>Bacillati</taxon>
        <taxon>Actinomycetota</taxon>
        <taxon>Actinomycetes</taxon>
        <taxon>Pseudonocardiales</taxon>
        <taxon>Pseudonocardiaceae</taxon>
        <taxon>Kutzneria</taxon>
    </lineage>
</organism>